<dbReference type="GeneID" id="47722355"/>
<protein>
    <recommendedName>
        <fullName evidence="3">Secretion system C-terminal sorting domain-containing protein</fullName>
    </recommendedName>
</protein>
<dbReference type="InterPro" id="IPR029058">
    <property type="entry name" value="AB_hydrolase_fold"/>
</dbReference>
<sequence>MKSKLLRICFFFLISFTSFSQSFIEKQLPKPENVSPFFIGSLAKSTIHYGARPANFNGEVILFNHGYIDLNQLLFTNNTFYQDAFNEGYQVVFVATTRGEGMWVNGKLLAESIDIITRKYNVENLYIIAHSNGGKASEVAMYTHGKKDKVKRVFALGTPYWGTYLADITQQWWFNWLWKATSLNGGGATSTTYYCNNVVRPYFDNHPYNEPEKFFILGGSSFSEGSTPLAPVMLFSGAILYTHQGTNDGVSPYNSTLRPNGNYLFKRNQAQIDHIDIALGQYVWKFIKPYLKDYYPRKNSPNTRNTPIYASKVISNYQIINSENAYDKIILDKGNQHARLNIFHKVSSDAFNLTLNNGYLTPENKKDFTTNKHNSSYLLSKEKELELLPIQLEANSKFVAFIHQPNGPKMTYEALEKNKNLIVSFQDTKADLATFDVNAIITKTSDLYGNKVNDASNVYSFTYNSVTNNFTLDTSSFDNGVYSIHLTGTHSDFNRSLVSGFTVGNISDMPIKALSTPEESTQFSAKLKSNFIKDHLEIVNTSAKNNQVIVEIYNLNGQRVLYNQSIRTDSSYRISTDKLQRGLYLVKITINAKKKSFKIIKQ</sequence>
<feature type="domain" description="Secretion system C-terminal sorting" evidence="3">
    <location>
        <begin position="533"/>
        <end position="600"/>
    </location>
</feature>
<dbReference type="AlphaFoldDB" id="A0A2H1E779"/>
<accession>A0A2H1E779</accession>
<dbReference type="Proteomes" id="UP000231564">
    <property type="component" value="Chromosome MARIT"/>
</dbReference>
<dbReference type="RefSeq" id="WP_100210798.1">
    <property type="nucleotide sequence ID" value="NZ_CP138495.1"/>
</dbReference>
<reference evidence="4 5" key="1">
    <citation type="submission" date="2016-11" db="EMBL/GenBank/DDBJ databases">
        <authorList>
            <person name="Jaros S."/>
            <person name="Januszkiewicz K."/>
            <person name="Wedrychowicz H."/>
        </authorList>
    </citation>
    <scope>NUCLEOTIDE SEQUENCE [LARGE SCALE GENOMIC DNA]</scope>
    <source>
        <strain evidence="4">NCIMB 2154T</strain>
    </source>
</reference>
<keyword evidence="1 2" id="KW-0732">Signal</keyword>
<keyword evidence="5" id="KW-1185">Reference proteome</keyword>
<gene>
    <name evidence="4" type="ORF">MARIT_0780</name>
</gene>
<dbReference type="STRING" id="1349785.GCA_000509405_00850"/>
<evidence type="ECO:0000256" key="1">
    <source>
        <dbReference type="ARBA" id="ARBA00022729"/>
    </source>
</evidence>
<proteinExistence type="predicted"/>
<dbReference type="Pfam" id="PF18962">
    <property type="entry name" value="Por_Secre_tail"/>
    <property type="match status" value="1"/>
</dbReference>
<evidence type="ECO:0000313" key="5">
    <source>
        <dbReference type="Proteomes" id="UP000231564"/>
    </source>
</evidence>
<name>A0A2H1E779_9FLAO</name>
<feature type="signal peptide" evidence="2">
    <location>
        <begin position="1"/>
        <end position="20"/>
    </location>
</feature>
<dbReference type="SUPFAM" id="SSF53474">
    <property type="entry name" value="alpha/beta-Hydrolases"/>
    <property type="match status" value="1"/>
</dbReference>
<evidence type="ECO:0000256" key="2">
    <source>
        <dbReference type="SAM" id="SignalP"/>
    </source>
</evidence>
<dbReference type="KEGG" id="tmar:MARIT_0780"/>
<evidence type="ECO:0000259" key="3">
    <source>
        <dbReference type="Pfam" id="PF18962"/>
    </source>
</evidence>
<dbReference type="Gene3D" id="3.40.50.1820">
    <property type="entry name" value="alpha/beta hydrolase"/>
    <property type="match status" value="1"/>
</dbReference>
<dbReference type="InterPro" id="IPR026444">
    <property type="entry name" value="Secre_tail"/>
</dbReference>
<dbReference type="OrthoDB" id="9765872at2"/>
<dbReference type="NCBIfam" id="TIGR04183">
    <property type="entry name" value="Por_Secre_tail"/>
    <property type="match status" value="1"/>
</dbReference>
<organism evidence="4 5">
    <name type="scientific">Tenacibaculum maritimum NCIMB 2154</name>
    <dbReference type="NCBI Taxonomy" id="1349785"/>
    <lineage>
        <taxon>Bacteria</taxon>
        <taxon>Pseudomonadati</taxon>
        <taxon>Bacteroidota</taxon>
        <taxon>Flavobacteriia</taxon>
        <taxon>Flavobacteriales</taxon>
        <taxon>Flavobacteriaceae</taxon>
        <taxon>Tenacibaculum</taxon>
    </lineage>
</organism>
<feature type="chain" id="PRO_5013856926" description="Secretion system C-terminal sorting domain-containing protein" evidence="2">
    <location>
        <begin position="21"/>
        <end position="602"/>
    </location>
</feature>
<evidence type="ECO:0000313" key="4">
    <source>
        <dbReference type="EMBL" id="SFZ80757.1"/>
    </source>
</evidence>
<dbReference type="EMBL" id="LT634361">
    <property type="protein sequence ID" value="SFZ80757.1"/>
    <property type="molecule type" value="Genomic_DNA"/>
</dbReference>